<gene>
    <name evidence="4" type="ORF">A6E04_01820</name>
</gene>
<feature type="chain" id="PRO_5008632221" evidence="1">
    <location>
        <begin position="22"/>
        <end position="260"/>
    </location>
</feature>
<dbReference type="Proteomes" id="UP000093523">
    <property type="component" value="Unassembled WGS sequence"/>
</dbReference>
<dbReference type="OrthoDB" id="5814422at2"/>
<organism evidence="4 5">
    <name type="scientific">Aliivibrio logei</name>
    <name type="common">Vibrio logei</name>
    <dbReference type="NCBI Taxonomy" id="688"/>
    <lineage>
        <taxon>Bacteria</taxon>
        <taxon>Pseudomonadati</taxon>
        <taxon>Pseudomonadota</taxon>
        <taxon>Gammaproteobacteria</taxon>
        <taxon>Vibrionales</taxon>
        <taxon>Vibrionaceae</taxon>
        <taxon>Aliivibrio</taxon>
    </lineage>
</organism>
<dbReference type="EMBL" id="MAJU01000024">
    <property type="protein sequence ID" value="OCH18585.1"/>
    <property type="molecule type" value="Genomic_DNA"/>
</dbReference>
<dbReference type="STRING" id="688.A6E04_01820"/>
<feature type="domain" description="Capsule biosynthesis GfcC-like C-terminal" evidence="2">
    <location>
        <begin position="177"/>
        <end position="258"/>
    </location>
</feature>
<keyword evidence="1" id="KW-0732">Signal</keyword>
<feature type="signal peptide" evidence="1">
    <location>
        <begin position="1"/>
        <end position="21"/>
    </location>
</feature>
<dbReference type="Gene3D" id="3.10.560.10">
    <property type="entry name" value="Outer membrane lipoprotein wza domain like"/>
    <property type="match status" value="1"/>
</dbReference>
<sequence length="260" mass="29607">MRFLYSLITLLIISIPSISIADTQHRVSDQKNTVTVTLPNQKKRLYYPHPVRLEQLIKDVNKQTDFYHLGAVLSDSNQQKTMDETYSDIMNALSSLSRQTSLFSSRHTFKQSATHLTNQLRKHTFVDRIFTSLDVDLLRINDKMNPLISGEYQLTLGPRPIDVSFFGAIDSENSLLLPLIEHATIDDYLEKVPLSPFADTSIIYVIQPNGDVQTTEFSIWQNKTVYLAPGATVYVPFANLPTDFHTLNDSIVQLLRNKAF</sequence>
<dbReference type="RefSeq" id="WP_065611859.1">
    <property type="nucleotide sequence ID" value="NZ_CAWMPN010000024.1"/>
</dbReference>
<dbReference type="Gene3D" id="3.10.20.700">
    <property type="match status" value="1"/>
</dbReference>
<dbReference type="Pfam" id="PF06251">
    <property type="entry name" value="Caps_syn_GfcC_C"/>
    <property type="match status" value="1"/>
</dbReference>
<protein>
    <submittedName>
        <fullName evidence="4">Uncharacterized protein</fullName>
    </submittedName>
</protein>
<name>A0A1B9NVG8_ALILO</name>
<evidence type="ECO:0000256" key="1">
    <source>
        <dbReference type="SAM" id="SignalP"/>
    </source>
</evidence>
<evidence type="ECO:0000313" key="5">
    <source>
        <dbReference type="Proteomes" id="UP000093523"/>
    </source>
</evidence>
<reference evidence="4 5" key="1">
    <citation type="submission" date="2016-06" db="EMBL/GenBank/DDBJ databases">
        <authorList>
            <person name="Kjaerup R.B."/>
            <person name="Dalgaard T.S."/>
            <person name="Juul-Madsen H.R."/>
        </authorList>
    </citation>
    <scope>NUCLEOTIDE SEQUENCE [LARGE SCALE GENOMIC DNA]</scope>
    <source>
        <strain evidence="4 5">1S159</strain>
    </source>
</reference>
<dbReference type="AlphaFoldDB" id="A0A1B9NVG8"/>
<feature type="domain" description="Capsule biosynthesis GfcC-like N-terminal" evidence="3">
    <location>
        <begin position="32"/>
        <end position="159"/>
    </location>
</feature>
<dbReference type="InterPro" id="IPR046459">
    <property type="entry name" value="Caps_syn_GfcC_N"/>
</dbReference>
<comment type="caution">
    <text evidence="4">The sequence shown here is derived from an EMBL/GenBank/DDBJ whole genome shotgun (WGS) entry which is preliminary data.</text>
</comment>
<accession>A0A1B9NVG8</accession>
<evidence type="ECO:0000259" key="2">
    <source>
        <dbReference type="Pfam" id="PF06251"/>
    </source>
</evidence>
<dbReference type="InterPro" id="IPR010425">
    <property type="entry name" value="Caps_synth_GfcC-like_C"/>
</dbReference>
<evidence type="ECO:0000313" key="4">
    <source>
        <dbReference type="EMBL" id="OCH18585.1"/>
    </source>
</evidence>
<proteinExistence type="predicted"/>
<evidence type="ECO:0000259" key="3">
    <source>
        <dbReference type="Pfam" id="PF20616"/>
    </source>
</evidence>
<dbReference type="Pfam" id="PF20616">
    <property type="entry name" value="Caps_syn_GfcC_N"/>
    <property type="match status" value="1"/>
</dbReference>